<keyword evidence="6 14" id="KW-0378">Hydrolase</keyword>
<evidence type="ECO:0000256" key="8">
    <source>
        <dbReference type="ARBA" id="ARBA00022989"/>
    </source>
</evidence>
<dbReference type="GO" id="GO:0016020">
    <property type="term" value="C:membrane"/>
    <property type="evidence" value="ECO:0007669"/>
    <property type="project" value="UniProtKB-SubCell"/>
</dbReference>
<dbReference type="GO" id="GO:0006508">
    <property type="term" value="P:proteolysis"/>
    <property type="evidence" value="ECO:0007669"/>
    <property type="project" value="UniProtKB-KW"/>
</dbReference>
<keyword evidence="3 14" id="KW-0645">Protease</keyword>
<dbReference type="SUPFAM" id="SSF81338">
    <property type="entry name" value="Aquaporin-like"/>
    <property type="match status" value="1"/>
</dbReference>
<comment type="cofactor">
    <cofactor evidence="14">
        <name>Zn(2+)</name>
        <dbReference type="ChEBI" id="CHEBI:29105"/>
    </cofactor>
    <text evidence="14">Binds 1 zinc ion per subunit.</text>
</comment>
<dbReference type="Gene3D" id="1.20.1080.10">
    <property type="entry name" value="Glycerol uptake facilitator protein"/>
    <property type="match status" value="1"/>
</dbReference>
<proteinExistence type="predicted"/>
<comment type="function">
    <text evidence="1">Metalloprotease.</text>
</comment>
<dbReference type="SUPFAM" id="SSF55486">
    <property type="entry name" value="Metalloproteases ('zincins'), catalytic domain"/>
    <property type="match status" value="1"/>
</dbReference>
<keyword evidence="7 14" id="KW-0862">Zinc</keyword>
<gene>
    <name evidence="18" type="ORF">CYNAS_LOCUS20728</name>
</gene>
<dbReference type="Pfam" id="PF01400">
    <property type="entry name" value="Astacin"/>
    <property type="match status" value="2"/>
</dbReference>
<evidence type="ECO:0000313" key="18">
    <source>
        <dbReference type="EMBL" id="CAJ0608745.1"/>
    </source>
</evidence>
<evidence type="ECO:0000256" key="14">
    <source>
        <dbReference type="RuleBase" id="RU361183"/>
    </source>
</evidence>
<comment type="subcellular location">
    <subcellularLocation>
        <location evidence="2">Membrane</location>
        <topology evidence="2">Multi-pass membrane protein</topology>
    </subcellularLocation>
</comment>
<evidence type="ECO:0000256" key="9">
    <source>
        <dbReference type="ARBA" id="ARBA00023049"/>
    </source>
</evidence>
<evidence type="ECO:0000256" key="5">
    <source>
        <dbReference type="ARBA" id="ARBA00022723"/>
    </source>
</evidence>
<protein>
    <recommendedName>
        <fullName evidence="14">Metalloendopeptidase</fullName>
        <ecNumber evidence="14">3.4.24.-</ecNumber>
    </recommendedName>
</protein>
<dbReference type="InterPro" id="IPR023271">
    <property type="entry name" value="Aquaporin-like"/>
</dbReference>
<dbReference type="InterPro" id="IPR001506">
    <property type="entry name" value="Peptidase_M12A"/>
</dbReference>
<reference evidence="18" key="1">
    <citation type="submission" date="2023-07" db="EMBL/GenBank/DDBJ databases">
        <authorList>
            <consortium name="CYATHOMIX"/>
        </authorList>
    </citation>
    <scope>NUCLEOTIDE SEQUENCE</scope>
    <source>
        <strain evidence="18">N/A</strain>
    </source>
</reference>
<dbReference type="Pfam" id="PF01549">
    <property type="entry name" value="ShK"/>
    <property type="match status" value="2"/>
</dbReference>
<dbReference type="InterPro" id="IPR006026">
    <property type="entry name" value="Peptidase_Metallo"/>
</dbReference>
<keyword evidence="19" id="KW-1185">Reference proteome</keyword>
<accession>A0AA36HEG1</accession>
<dbReference type="GO" id="GO:0004222">
    <property type="term" value="F:metalloendopeptidase activity"/>
    <property type="evidence" value="ECO:0007669"/>
    <property type="project" value="UniProtKB-UniRule"/>
</dbReference>
<keyword evidence="12" id="KW-1015">Disulfide bond</keyword>
<keyword evidence="11" id="KW-0865">Zymogen</keyword>
<dbReference type="PROSITE" id="PS51670">
    <property type="entry name" value="SHKT"/>
    <property type="match status" value="2"/>
</dbReference>
<feature type="signal peptide" evidence="14">
    <location>
        <begin position="1"/>
        <end position="21"/>
    </location>
</feature>
<evidence type="ECO:0000256" key="10">
    <source>
        <dbReference type="ARBA" id="ARBA00023136"/>
    </source>
</evidence>
<feature type="domain" description="ShKT" evidence="16">
    <location>
        <begin position="419"/>
        <end position="455"/>
    </location>
</feature>
<dbReference type="InterPro" id="IPR003582">
    <property type="entry name" value="ShKT_dom"/>
</dbReference>
<evidence type="ECO:0000259" key="17">
    <source>
        <dbReference type="PROSITE" id="PS51864"/>
    </source>
</evidence>
<dbReference type="Proteomes" id="UP001176961">
    <property type="component" value="Unassembled WGS sequence"/>
</dbReference>
<dbReference type="PANTHER" id="PTHR10127">
    <property type="entry name" value="DISCOIDIN, CUB, EGF, LAMININ , AND ZINC METALLOPROTEASE DOMAIN CONTAINING"/>
    <property type="match status" value="1"/>
</dbReference>
<keyword evidence="10" id="KW-0472">Membrane</keyword>
<dbReference type="SMART" id="SM00235">
    <property type="entry name" value="ZnMc"/>
    <property type="match status" value="1"/>
</dbReference>
<evidence type="ECO:0000256" key="7">
    <source>
        <dbReference type="ARBA" id="ARBA00022833"/>
    </source>
</evidence>
<dbReference type="CDD" id="cd04280">
    <property type="entry name" value="ZnMc_astacin_like"/>
    <property type="match status" value="1"/>
</dbReference>
<evidence type="ECO:0000259" key="16">
    <source>
        <dbReference type="PROSITE" id="PS51670"/>
    </source>
</evidence>
<keyword evidence="8" id="KW-1133">Transmembrane helix</keyword>
<keyword evidence="5 14" id="KW-0479">Metal-binding</keyword>
<comment type="caution">
    <text evidence="13">Lacks conserved residue(s) required for the propagation of feature annotation.</text>
</comment>
<feature type="region of interest" description="Disordered" evidence="15">
    <location>
        <begin position="363"/>
        <end position="409"/>
    </location>
</feature>
<evidence type="ECO:0000256" key="2">
    <source>
        <dbReference type="ARBA" id="ARBA00004141"/>
    </source>
</evidence>
<dbReference type="AlphaFoldDB" id="A0AA36HEG1"/>
<name>A0AA36HEG1_CYLNA</name>
<keyword evidence="9 14" id="KW-0482">Metalloprotease</keyword>
<dbReference type="PROSITE" id="PS51864">
    <property type="entry name" value="ASTACIN"/>
    <property type="match status" value="1"/>
</dbReference>
<evidence type="ECO:0000313" key="19">
    <source>
        <dbReference type="Proteomes" id="UP001176961"/>
    </source>
</evidence>
<evidence type="ECO:0000256" key="11">
    <source>
        <dbReference type="ARBA" id="ARBA00023145"/>
    </source>
</evidence>
<comment type="caution">
    <text evidence="18">The sequence shown here is derived from an EMBL/GenBank/DDBJ whole genome shotgun (WGS) entry which is preliminary data.</text>
</comment>
<evidence type="ECO:0000256" key="1">
    <source>
        <dbReference type="ARBA" id="ARBA00002657"/>
    </source>
</evidence>
<organism evidence="18 19">
    <name type="scientific">Cylicocyclus nassatus</name>
    <name type="common">Nematode worm</name>
    <dbReference type="NCBI Taxonomy" id="53992"/>
    <lineage>
        <taxon>Eukaryota</taxon>
        <taxon>Metazoa</taxon>
        <taxon>Ecdysozoa</taxon>
        <taxon>Nematoda</taxon>
        <taxon>Chromadorea</taxon>
        <taxon>Rhabditida</taxon>
        <taxon>Rhabditina</taxon>
        <taxon>Rhabditomorpha</taxon>
        <taxon>Strongyloidea</taxon>
        <taxon>Strongylidae</taxon>
        <taxon>Cylicocyclus</taxon>
    </lineage>
</organism>
<dbReference type="InterPro" id="IPR024079">
    <property type="entry name" value="MetalloPept_cat_dom_sf"/>
</dbReference>
<feature type="chain" id="PRO_5041482149" description="Metalloendopeptidase" evidence="14">
    <location>
        <begin position="22"/>
        <end position="502"/>
    </location>
</feature>
<evidence type="ECO:0000256" key="3">
    <source>
        <dbReference type="ARBA" id="ARBA00022670"/>
    </source>
</evidence>
<dbReference type="PRINTS" id="PR00480">
    <property type="entry name" value="ASTACIN"/>
</dbReference>
<evidence type="ECO:0000256" key="12">
    <source>
        <dbReference type="ARBA" id="ARBA00023157"/>
    </source>
</evidence>
<evidence type="ECO:0000256" key="13">
    <source>
        <dbReference type="PROSITE-ProRule" id="PRU01005"/>
    </source>
</evidence>
<evidence type="ECO:0000256" key="15">
    <source>
        <dbReference type="SAM" id="MobiDB-lite"/>
    </source>
</evidence>
<sequence>MFAQFLGTALVVVAHLMSCSSVRKSRVRIGSLNECPWSLFMGISLSSLLSLLHSTCHWNSLQATSIALLRSLSGRATEALHEQYIFWLGPLIGSLLACFLYRLLKPNDERGCTSFSGYCNDTLEPYFDRTVPDEETTLNVLDFHRARALGSFNFAPVNDTAMYNAKRFEGDIVNAGFDPRSAASFYTQHPLFSVFGVQRNAVKQTYLKWTDGRIPYTISSQYSSYSRSKIAEAIEEYKKKTCIEFSPKSAADQDYIHIVPDDGCYSLVGRIGRADRDDHVTINWSNVESGLQDQFDKYSLQMIDHLDTDYDYGSVMHYAPTAFSKNGKPTIEPRKKGVEIGQRYGFSETDLYKINKLYNCKKDDEDSTDVPETGTIEKSEEEEADIKTDTKRPSGSGKLVGSSTGEKSNSIISTHSKTCADRRRDCQFLARAGHCESRFSEAFMAENCPQSCGKCEVKTTEAPKPCEDLRTWCERWAISGMCTQQIFKDYMKIKCPKSCQYC</sequence>
<feature type="domain" description="Peptidase M12A" evidence="17">
    <location>
        <begin position="200"/>
        <end position="361"/>
    </location>
</feature>
<dbReference type="Gene3D" id="1.10.10.1940">
    <property type="match status" value="2"/>
</dbReference>
<dbReference type="PANTHER" id="PTHR10127:SF890">
    <property type="entry name" value="ZINC METALLOPROTEINASE NAS-13"/>
    <property type="match status" value="1"/>
</dbReference>
<dbReference type="GO" id="GO:0008270">
    <property type="term" value="F:zinc ion binding"/>
    <property type="evidence" value="ECO:0007669"/>
    <property type="project" value="InterPro"/>
</dbReference>
<evidence type="ECO:0000256" key="6">
    <source>
        <dbReference type="ARBA" id="ARBA00022801"/>
    </source>
</evidence>
<keyword evidence="4" id="KW-0812">Transmembrane</keyword>
<dbReference type="InterPro" id="IPR034035">
    <property type="entry name" value="Astacin-like_dom"/>
</dbReference>
<dbReference type="EMBL" id="CATQJL010000326">
    <property type="protein sequence ID" value="CAJ0608745.1"/>
    <property type="molecule type" value="Genomic_DNA"/>
</dbReference>
<dbReference type="EC" id="3.4.24.-" evidence="14"/>
<keyword evidence="14" id="KW-0732">Signal</keyword>
<dbReference type="SMART" id="SM00254">
    <property type="entry name" value="ShKT"/>
    <property type="match status" value="2"/>
</dbReference>
<dbReference type="Gene3D" id="3.40.390.10">
    <property type="entry name" value="Collagenase (Catalytic Domain)"/>
    <property type="match status" value="2"/>
</dbReference>
<evidence type="ECO:0000256" key="4">
    <source>
        <dbReference type="ARBA" id="ARBA00022692"/>
    </source>
</evidence>
<feature type="domain" description="ShKT" evidence="16">
    <location>
        <begin position="466"/>
        <end position="502"/>
    </location>
</feature>